<dbReference type="CDD" id="cd23509">
    <property type="entry name" value="Gnk2-like"/>
    <property type="match status" value="2"/>
</dbReference>
<dbReference type="PROSITE" id="PS51473">
    <property type="entry name" value="GNK2"/>
    <property type="match status" value="2"/>
</dbReference>
<dbReference type="Gramene" id="mRNA:HanXRQr2_Chr09g0390831">
    <property type="protein sequence ID" value="CDS:HanXRQr2_Chr09g0390831.1"/>
    <property type="gene ID" value="HanXRQr2_Chr09g0390831"/>
</dbReference>
<evidence type="ECO:0000259" key="4">
    <source>
        <dbReference type="PROSITE" id="PS51473"/>
    </source>
</evidence>
<evidence type="ECO:0000313" key="7">
    <source>
        <dbReference type="Proteomes" id="UP000215914"/>
    </source>
</evidence>
<keyword evidence="1 3" id="KW-0732">Signal</keyword>
<dbReference type="Proteomes" id="UP000215914">
    <property type="component" value="Chromosome 9"/>
</dbReference>
<keyword evidence="2" id="KW-0677">Repeat</keyword>
<dbReference type="EMBL" id="MNCJ02000324">
    <property type="protein sequence ID" value="KAF5791101.1"/>
    <property type="molecule type" value="Genomic_DNA"/>
</dbReference>
<dbReference type="InterPro" id="IPR038408">
    <property type="entry name" value="GNK2_sf"/>
</dbReference>
<feature type="signal peptide" evidence="3">
    <location>
        <begin position="1"/>
        <end position="29"/>
    </location>
</feature>
<dbReference type="EMBL" id="CM007898">
    <property type="protein sequence ID" value="OTG15293.1"/>
    <property type="molecule type" value="Genomic_DNA"/>
</dbReference>
<dbReference type="InParanoid" id="A0A251TX20"/>
<keyword evidence="7" id="KW-1185">Reference proteome</keyword>
<gene>
    <name evidence="6" type="ORF">HannXRQ_Chr09g0258841</name>
    <name evidence="5" type="ORF">HanXRQr2_Chr09g0390831</name>
</gene>
<dbReference type="Gene3D" id="3.30.430.20">
    <property type="entry name" value="Gnk2 domain, C-X8-C-X2-C motif"/>
    <property type="match status" value="2"/>
</dbReference>
<evidence type="ECO:0000313" key="6">
    <source>
        <dbReference type="EMBL" id="OTG15293.1"/>
    </source>
</evidence>
<reference evidence="6" key="2">
    <citation type="submission" date="2017-02" db="EMBL/GenBank/DDBJ databases">
        <title>Sunflower complete genome.</title>
        <authorList>
            <person name="Langlade N."/>
            <person name="Munos S."/>
        </authorList>
    </citation>
    <scope>NUCLEOTIDE SEQUENCE [LARGE SCALE GENOMIC DNA]</scope>
    <source>
        <tissue evidence="6">Leaves</tissue>
    </source>
</reference>
<dbReference type="PANTHER" id="PTHR32099:SF99">
    <property type="entry name" value="GNK2-LIKE DOMAIN-CONTAINING PROTEIN"/>
    <property type="match status" value="1"/>
</dbReference>
<sequence>MKKQMKMKTIILLLHLLQIILNVANFTMAEPIYSEIFRCKKDSGTYQPNTLYKTNLVSALKSLPALTFNSVGVKPNQVTAVALCAGYLNPQDCKSCVDKTIPLLLQKCPNQKGAAAWRMKCMVKYGEPVVNNYDVWFVANEVSDIKAKDVAGLQNSLSSLVDMLLLELYKGQPRRYAYGTQVYKNNQIVYMVMQCTDDISNKDCNKCILHVSGETKRCCSGAIAAAILTPNCYLRYAHSDFRVLK</sequence>
<dbReference type="Pfam" id="PF01657">
    <property type="entry name" value="Stress-antifung"/>
    <property type="match status" value="2"/>
</dbReference>
<dbReference type="PANTHER" id="PTHR32099">
    <property type="entry name" value="CYSTEINE-RICH REPEAT SECRETORY PROTEIN"/>
    <property type="match status" value="1"/>
</dbReference>
<evidence type="ECO:0000256" key="3">
    <source>
        <dbReference type="SAM" id="SignalP"/>
    </source>
</evidence>
<feature type="domain" description="Gnk2-homologous" evidence="4">
    <location>
        <begin position="28"/>
        <end position="130"/>
    </location>
</feature>
<reference evidence="5 7" key="1">
    <citation type="journal article" date="2017" name="Nature">
        <title>The sunflower genome provides insights into oil metabolism, flowering and Asterid evolution.</title>
        <authorList>
            <person name="Badouin H."/>
            <person name="Gouzy J."/>
            <person name="Grassa C.J."/>
            <person name="Murat F."/>
            <person name="Staton S.E."/>
            <person name="Cottret L."/>
            <person name="Lelandais-Briere C."/>
            <person name="Owens G.L."/>
            <person name="Carrere S."/>
            <person name="Mayjonade B."/>
            <person name="Legrand L."/>
            <person name="Gill N."/>
            <person name="Kane N.C."/>
            <person name="Bowers J.E."/>
            <person name="Hubner S."/>
            <person name="Bellec A."/>
            <person name="Berard A."/>
            <person name="Berges H."/>
            <person name="Blanchet N."/>
            <person name="Boniface M.C."/>
            <person name="Brunel D."/>
            <person name="Catrice O."/>
            <person name="Chaidir N."/>
            <person name="Claudel C."/>
            <person name="Donnadieu C."/>
            <person name="Faraut T."/>
            <person name="Fievet G."/>
            <person name="Helmstetter N."/>
            <person name="King M."/>
            <person name="Knapp S.J."/>
            <person name="Lai Z."/>
            <person name="Le Paslier M.C."/>
            <person name="Lippi Y."/>
            <person name="Lorenzon L."/>
            <person name="Mandel J.R."/>
            <person name="Marage G."/>
            <person name="Marchand G."/>
            <person name="Marquand E."/>
            <person name="Bret-Mestries E."/>
            <person name="Morien E."/>
            <person name="Nambeesan S."/>
            <person name="Nguyen T."/>
            <person name="Pegot-Espagnet P."/>
            <person name="Pouilly N."/>
            <person name="Raftis F."/>
            <person name="Sallet E."/>
            <person name="Schiex T."/>
            <person name="Thomas J."/>
            <person name="Vandecasteele C."/>
            <person name="Vares D."/>
            <person name="Vear F."/>
            <person name="Vautrin S."/>
            <person name="Crespi M."/>
            <person name="Mangin B."/>
            <person name="Burke J.M."/>
            <person name="Salse J."/>
            <person name="Munos S."/>
            <person name="Vincourt P."/>
            <person name="Rieseberg L.H."/>
            <person name="Langlade N.B."/>
        </authorList>
    </citation>
    <scope>NUCLEOTIDE SEQUENCE [LARGE SCALE GENOMIC DNA]</scope>
    <source>
        <strain evidence="7">cv. SF193</strain>
        <tissue evidence="5">Leaves</tissue>
    </source>
</reference>
<accession>A0A251TX20</accession>
<protein>
    <submittedName>
        <fullName evidence="5 6">Gnk2-like domain-containing protein</fullName>
    </submittedName>
</protein>
<dbReference type="InterPro" id="IPR002902">
    <property type="entry name" value="GNK2"/>
</dbReference>
<evidence type="ECO:0000256" key="1">
    <source>
        <dbReference type="ARBA" id="ARBA00022729"/>
    </source>
</evidence>
<evidence type="ECO:0000313" key="5">
    <source>
        <dbReference type="EMBL" id="KAF5791101.1"/>
    </source>
</evidence>
<dbReference type="AlphaFoldDB" id="A0A251TX20"/>
<feature type="domain" description="Gnk2-homologous" evidence="4">
    <location>
        <begin position="133"/>
        <end position="241"/>
    </location>
</feature>
<proteinExistence type="predicted"/>
<evidence type="ECO:0000256" key="2">
    <source>
        <dbReference type="ARBA" id="ARBA00022737"/>
    </source>
</evidence>
<feature type="chain" id="PRO_5013010231" evidence="3">
    <location>
        <begin position="30"/>
        <end position="245"/>
    </location>
</feature>
<name>A0A251TX20_HELAN</name>
<reference evidence="5" key="3">
    <citation type="submission" date="2020-06" db="EMBL/GenBank/DDBJ databases">
        <title>Helianthus annuus Genome sequencing and assembly Release 2.</title>
        <authorList>
            <person name="Gouzy J."/>
            <person name="Langlade N."/>
            <person name="Munos S."/>
        </authorList>
    </citation>
    <scope>NUCLEOTIDE SEQUENCE</scope>
    <source>
        <tissue evidence="5">Leaves</tissue>
    </source>
</reference>
<organism evidence="6 7">
    <name type="scientific">Helianthus annuus</name>
    <name type="common">Common sunflower</name>
    <dbReference type="NCBI Taxonomy" id="4232"/>
    <lineage>
        <taxon>Eukaryota</taxon>
        <taxon>Viridiplantae</taxon>
        <taxon>Streptophyta</taxon>
        <taxon>Embryophyta</taxon>
        <taxon>Tracheophyta</taxon>
        <taxon>Spermatophyta</taxon>
        <taxon>Magnoliopsida</taxon>
        <taxon>eudicotyledons</taxon>
        <taxon>Gunneridae</taxon>
        <taxon>Pentapetalae</taxon>
        <taxon>asterids</taxon>
        <taxon>campanulids</taxon>
        <taxon>Asterales</taxon>
        <taxon>Asteraceae</taxon>
        <taxon>Asteroideae</taxon>
        <taxon>Heliantheae alliance</taxon>
        <taxon>Heliantheae</taxon>
        <taxon>Helianthus</taxon>
    </lineage>
</organism>